<dbReference type="InterPro" id="IPR020103">
    <property type="entry name" value="PsdUridine_synth_cat_dom_sf"/>
</dbReference>
<protein>
    <submittedName>
        <fullName evidence="4">RluA family pseudouridine synthase</fullName>
    </submittedName>
</protein>
<evidence type="ECO:0000313" key="5">
    <source>
        <dbReference type="Proteomes" id="UP000267268"/>
    </source>
</evidence>
<dbReference type="EMBL" id="CP034562">
    <property type="protein sequence ID" value="AZQ64133.1"/>
    <property type="molecule type" value="Genomic_DNA"/>
</dbReference>
<keyword evidence="2" id="KW-0413">Isomerase</keyword>
<feature type="domain" description="Pseudouridine synthase RsuA/RluA-like" evidence="3">
    <location>
        <begin position="14"/>
        <end position="168"/>
    </location>
</feature>
<dbReference type="AlphaFoldDB" id="A0A3S9P7K1"/>
<dbReference type="GO" id="GO:0001522">
    <property type="term" value="P:pseudouridine synthesis"/>
    <property type="evidence" value="ECO:0007669"/>
    <property type="project" value="InterPro"/>
</dbReference>
<reference evidence="4 5" key="1">
    <citation type="submission" date="2018-12" db="EMBL/GenBank/DDBJ databases">
        <title>Flammeovirga pectinis sp. nov., isolated from the gut of the Korean scallop, Patinopecten yessoensis.</title>
        <authorList>
            <person name="Bae J.-W."/>
            <person name="Jeong Y.-S."/>
            <person name="Kang W."/>
        </authorList>
    </citation>
    <scope>NUCLEOTIDE SEQUENCE [LARGE SCALE GENOMIC DNA]</scope>
    <source>
        <strain evidence="4 5">L12M1</strain>
    </source>
</reference>
<dbReference type="SUPFAM" id="SSF55120">
    <property type="entry name" value="Pseudouridine synthase"/>
    <property type="match status" value="1"/>
</dbReference>
<evidence type="ECO:0000256" key="2">
    <source>
        <dbReference type="ARBA" id="ARBA00023235"/>
    </source>
</evidence>
<dbReference type="OrthoDB" id="9807829at2"/>
<evidence type="ECO:0000313" key="4">
    <source>
        <dbReference type="EMBL" id="AZQ64133.1"/>
    </source>
</evidence>
<gene>
    <name evidence="4" type="ORF">EI427_18455</name>
</gene>
<evidence type="ECO:0000256" key="1">
    <source>
        <dbReference type="ARBA" id="ARBA00010876"/>
    </source>
</evidence>
<dbReference type="GO" id="GO:0009982">
    <property type="term" value="F:pseudouridine synthase activity"/>
    <property type="evidence" value="ECO:0007669"/>
    <property type="project" value="InterPro"/>
</dbReference>
<evidence type="ECO:0000259" key="3">
    <source>
        <dbReference type="Pfam" id="PF00849"/>
    </source>
</evidence>
<keyword evidence="5" id="KW-1185">Reference proteome</keyword>
<name>A0A3S9P7K1_9BACT</name>
<dbReference type="PANTHER" id="PTHR21600">
    <property type="entry name" value="MITOCHONDRIAL RNA PSEUDOURIDINE SYNTHASE"/>
    <property type="match status" value="1"/>
</dbReference>
<dbReference type="GO" id="GO:0003723">
    <property type="term" value="F:RNA binding"/>
    <property type="evidence" value="ECO:0007669"/>
    <property type="project" value="InterPro"/>
</dbReference>
<dbReference type="Proteomes" id="UP000267268">
    <property type="component" value="Chromosome 1"/>
</dbReference>
<dbReference type="PANTHER" id="PTHR21600:SF83">
    <property type="entry name" value="PSEUDOURIDYLATE SYNTHASE RPUSD4, MITOCHONDRIAL"/>
    <property type="match status" value="1"/>
</dbReference>
<dbReference type="PROSITE" id="PS01129">
    <property type="entry name" value="PSI_RLU"/>
    <property type="match status" value="1"/>
</dbReference>
<dbReference type="GO" id="GO:0140098">
    <property type="term" value="F:catalytic activity, acting on RNA"/>
    <property type="evidence" value="ECO:0007669"/>
    <property type="project" value="UniProtKB-ARBA"/>
</dbReference>
<dbReference type="KEGG" id="fll:EI427_18455"/>
<dbReference type="CDD" id="cd02869">
    <property type="entry name" value="PseudoU_synth_RluA_like"/>
    <property type="match status" value="1"/>
</dbReference>
<accession>A0A3S9P7K1</accession>
<dbReference type="GO" id="GO:0006396">
    <property type="term" value="P:RNA processing"/>
    <property type="evidence" value="ECO:0007669"/>
    <property type="project" value="UniProtKB-ARBA"/>
</dbReference>
<dbReference type="InterPro" id="IPR006145">
    <property type="entry name" value="PsdUridine_synth_RsuA/RluA"/>
</dbReference>
<dbReference type="Gene3D" id="3.30.2350.10">
    <property type="entry name" value="Pseudouridine synthase"/>
    <property type="match status" value="1"/>
</dbReference>
<proteinExistence type="inferred from homology"/>
<dbReference type="InterPro" id="IPR006224">
    <property type="entry name" value="PsdUridine_synth_RluA-like_CS"/>
</dbReference>
<dbReference type="Pfam" id="PF00849">
    <property type="entry name" value="PseudoU_synth_2"/>
    <property type="match status" value="1"/>
</dbReference>
<sequence length="233" mass="26801">MNLDQSQIIYEDNHLVVVNKAPGILVQGDETGDETLTDIVKQYVKEKYNKPGAVFLAPVHRLDRPVSGVVVFARTSKAAERMAKIFHDHKITKTYMALVEKRPQKDADTLINWMKKDEKKNRSHVYQSEKKGGKYVETHYQVLGRVGDNYCLEVTPKTGRSHQIRAQLGNIAAPIKGDMKYGSKKQILKGKMIFLHARQLQFEHPIKKEPMRFTARLPEHDIWRNFTEMSSSI</sequence>
<dbReference type="InterPro" id="IPR050188">
    <property type="entry name" value="RluA_PseudoU_synthase"/>
</dbReference>
<organism evidence="4 5">
    <name type="scientific">Flammeovirga pectinis</name>
    <dbReference type="NCBI Taxonomy" id="2494373"/>
    <lineage>
        <taxon>Bacteria</taxon>
        <taxon>Pseudomonadati</taxon>
        <taxon>Bacteroidota</taxon>
        <taxon>Cytophagia</taxon>
        <taxon>Cytophagales</taxon>
        <taxon>Flammeovirgaceae</taxon>
        <taxon>Flammeovirga</taxon>
    </lineage>
</organism>
<dbReference type="RefSeq" id="WP_126617523.1">
    <property type="nucleotide sequence ID" value="NZ_CP034562.1"/>
</dbReference>
<comment type="similarity">
    <text evidence="1">Belongs to the pseudouridine synthase RluA family.</text>
</comment>